<comment type="caution">
    <text evidence="1">The sequence shown here is derived from an EMBL/GenBank/DDBJ whole genome shotgun (WGS) entry which is preliminary data.</text>
</comment>
<evidence type="ECO:0000313" key="1">
    <source>
        <dbReference type="EMBL" id="MPM51782.1"/>
    </source>
</evidence>
<organism evidence="1">
    <name type="scientific">bioreactor metagenome</name>
    <dbReference type="NCBI Taxonomy" id="1076179"/>
    <lineage>
        <taxon>unclassified sequences</taxon>
        <taxon>metagenomes</taxon>
        <taxon>ecological metagenomes</taxon>
    </lineage>
</organism>
<reference evidence="1" key="1">
    <citation type="submission" date="2019-08" db="EMBL/GenBank/DDBJ databases">
        <authorList>
            <person name="Kucharzyk K."/>
            <person name="Murdoch R.W."/>
            <person name="Higgins S."/>
            <person name="Loffler F."/>
        </authorList>
    </citation>
    <scope>NUCLEOTIDE SEQUENCE</scope>
</reference>
<gene>
    <name evidence="1" type="ORF">SDC9_98533</name>
</gene>
<accession>A0A645AF09</accession>
<sequence>MACIPLDGKVHTVFVRNALKHLNVAVRHLNIGHNLPLTNQLFDGLFAVLDGIGFRGAIRCILLLGEILP</sequence>
<dbReference type="AlphaFoldDB" id="A0A645AF09"/>
<proteinExistence type="predicted"/>
<name>A0A645AF09_9ZZZZ</name>
<dbReference type="EMBL" id="VSSQ01013568">
    <property type="protein sequence ID" value="MPM51782.1"/>
    <property type="molecule type" value="Genomic_DNA"/>
</dbReference>
<protein>
    <submittedName>
        <fullName evidence="1">Uncharacterized protein</fullName>
    </submittedName>
</protein>